<evidence type="ECO:0000256" key="2">
    <source>
        <dbReference type="SAM" id="MobiDB-lite"/>
    </source>
</evidence>
<dbReference type="AlphaFoldDB" id="A0A7S2SPA8"/>
<feature type="compositionally biased region" description="Basic and acidic residues" evidence="2">
    <location>
        <begin position="231"/>
        <end position="271"/>
    </location>
</feature>
<gene>
    <name evidence="3" type="ORF">QSP1433_LOCUS16482</name>
</gene>
<organism evidence="3">
    <name type="scientific">Mucochytrium quahogii</name>
    <dbReference type="NCBI Taxonomy" id="96639"/>
    <lineage>
        <taxon>Eukaryota</taxon>
        <taxon>Sar</taxon>
        <taxon>Stramenopiles</taxon>
        <taxon>Bigyra</taxon>
        <taxon>Labyrinthulomycetes</taxon>
        <taxon>Thraustochytrida</taxon>
        <taxon>Thraustochytriidae</taxon>
        <taxon>Mucochytrium</taxon>
    </lineage>
</organism>
<dbReference type="EMBL" id="HBHK01026241">
    <property type="protein sequence ID" value="CAD9705894.1"/>
    <property type="molecule type" value="Transcribed_RNA"/>
</dbReference>
<feature type="region of interest" description="Disordered" evidence="2">
    <location>
        <begin position="229"/>
        <end position="284"/>
    </location>
</feature>
<evidence type="ECO:0000313" key="3">
    <source>
        <dbReference type="EMBL" id="CAD9705894.1"/>
    </source>
</evidence>
<feature type="coiled-coil region" evidence="1">
    <location>
        <begin position="1"/>
        <end position="81"/>
    </location>
</feature>
<accession>A0A7S2SPA8</accession>
<keyword evidence="1" id="KW-0175">Coiled coil</keyword>
<evidence type="ECO:0000256" key="1">
    <source>
        <dbReference type="SAM" id="Coils"/>
    </source>
</evidence>
<protein>
    <submittedName>
        <fullName evidence="3">Uncharacterized protein</fullName>
    </submittedName>
</protein>
<reference evidence="3" key="1">
    <citation type="submission" date="2021-01" db="EMBL/GenBank/DDBJ databases">
        <authorList>
            <person name="Corre E."/>
            <person name="Pelletier E."/>
            <person name="Niang G."/>
            <person name="Scheremetjew M."/>
            <person name="Finn R."/>
            <person name="Kale V."/>
            <person name="Holt S."/>
            <person name="Cochrane G."/>
            <person name="Meng A."/>
            <person name="Brown T."/>
            <person name="Cohen L."/>
        </authorList>
    </citation>
    <scope>NUCLEOTIDE SEQUENCE</scope>
    <source>
        <strain evidence="3">NY070348D</strain>
    </source>
</reference>
<proteinExistence type="predicted"/>
<sequence>MENLEKVLEGLYNAINAHVNDAKTINDGLGEGIKLLKEEQRVREKKLKEEEVQLVEIQRQVRELEEQCSKEETTLGALKKSVKTLQAVPVEMSKNTQEMFETAQKMMKLGKDASTPSRIDFKRSVDNRKPAIVSKTVSRSKPALASAASLLKQNSGRNLLKQNQTQSKKRTTSIPRNTSSLQDMRVSPKMAILEAQSKLGALPGVTYRTSGIPGVIAIEARAKQESVLQKAIDDNNRRVREKEEKEKKEQEKKEAEEKKKADEIDKKRKNDVLQSAGETAEAGESKCDVFRRPKKPRISNRFPIYIPVKVGLKDVDVVAHQLDCKISMNRIGNAPQLRFYYPNKQEKKFTGLTLLGDPKHLAAVQQYVQDIKRR</sequence>
<name>A0A7S2SPA8_9STRA</name>
<feature type="region of interest" description="Disordered" evidence="2">
    <location>
        <begin position="155"/>
        <end position="185"/>
    </location>
</feature>
<feature type="compositionally biased region" description="Polar residues" evidence="2">
    <location>
        <begin position="155"/>
        <end position="182"/>
    </location>
</feature>